<protein>
    <submittedName>
        <fullName evidence="1">Uncharacterized protein</fullName>
    </submittedName>
</protein>
<keyword evidence="2" id="KW-1185">Reference proteome</keyword>
<organism evidence="1 2">
    <name type="scientific">Eretmocerus hayati</name>
    <dbReference type="NCBI Taxonomy" id="131215"/>
    <lineage>
        <taxon>Eukaryota</taxon>
        <taxon>Metazoa</taxon>
        <taxon>Ecdysozoa</taxon>
        <taxon>Arthropoda</taxon>
        <taxon>Hexapoda</taxon>
        <taxon>Insecta</taxon>
        <taxon>Pterygota</taxon>
        <taxon>Neoptera</taxon>
        <taxon>Endopterygota</taxon>
        <taxon>Hymenoptera</taxon>
        <taxon>Apocrita</taxon>
        <taxon>Proctotrupomorpha</taxon>
        <taxon>Chalcidoidea</taxon>
        <taxon>Aphelinidae</taxon>
        <taxon>Aphelininae</taxon>
        <taxon>Eretmocerus</taxon>
    </lineage>
</organism>
<dbReference type="Proteomes" id="UP001239111">
    <property type="component" value="Chromosome 1"/>
</dbReference>
<dbReference type="EMBL" id="CM056741">
    <property type="protein sequence ID" value="KAJ8687552.1"/>
    <property type="molecule type" value="Genomic_DNA"/>
</dbReference>
<feature type="non-terminal residue" evidence="1">
    <location>
        <position position="1"/>
    </location>
</feature>
<evidence type="ECO:0000313" key="2">
    <source>
        <dbReference type="Proteomes" id="UP001239111"/>
    </source>
</evidence>
<proteinExistence type="predicted"/>
<evidence type="ECO:0000313" key="1">
    <source>
        <dbReference type="EMBL" id="KAJ8687552.1"/>
    </source>
</evidence>
<name>A0ACC2PYY4_9HYME</name>
<gene>
    <name evidence="1" type="ORF">QAD02_023346</name>
</gene>
<sequence>ISLLGDAEDSILDQPCPPTSTCPASPTRQSPLGKGSNYPTPEQLVSAELTALRHEIQLLRERLEQQAQQTRAATSHARLLQEQLAAETAARVEAQARTHQLLVQNKELLEHIGALVGHLREQERVSGIPCPGGPMLQLSGVNLTSPSSEHVMNSGLGQQRSGSSVPLSSFSSILPGPSTNHVGSPTSRLPPTGRPKQPGATPTSAATGLTPSLIKNSTTRLHPPNLQIRSRSLERPEDAVLNNSSFEATFIKPLPCNNKTINKIMQTKPKLERLPRLQRQEKVERENLALANDFLRTLRLNSSLEQPLVDYPPSVSLHTENSYEDEEITQRQESLDSVPEQIIFEETTAPKRRNSQ</sequence>
<comment type="caution">
    <text evidence="1">The sequence shown here is derived from an EMBL/GenBank/DDBJ whole genome shotgun (WGS) entry which is preliminary data.</text>
</comment>
<accession>A0ACC2PYY4</accession>
<reference evidence="1" key="1">
    <citation type="submission" date="2023-04" db="EMBL/GenBank/DDBJ databases">
        <title>A chromosome-level genome assembly of the parasitoid wasp Eretmocerus hayati.</title>
        <authorList>
            <person name="Zhong Y."/>
            <person name="Liu S."/>
            <person name="Liu Y."/>
        </authorList>
    </citation>
    <scope>NUCLEOTIDE SEQUENCE</scope>
    <source>
        <strain evidence="1">ZJU_SS_LIU_2023</strain>
    </source>
</reference>